<keyword evidence="15" id="KW-1185">Reference proteome</keyword>
<evidence type="ECO:0000256" key="7">
    <source>
        <dbReference type="ARBA" id="ARBA00022759"/>
    </source>
</evidence>
<dbReference type="RefSeq" id="WP_317637244.1">
    <property type="nucleotide sequence ID" value="NZ_AP026803.1"/>
</dbReference>
<dbReference type="EMBL" id="AP026803">
    <property type="protein sequence ID" value="BDR61007.1"/>
    <property type="molecule type" value="Genomic_DNA"/>
</dbReference>
<protein>
    <recommendedName>
        <fullName evidence="11 12">Ribonuclease M5</fullName>
        <ecNumber evidence="11 12">3.1.26.8</ecNumber>
    </recommendedName>
    <alternativeName>
        <fullName evidence="11">RNase M5</fullName>
    </alternativeName>
    <alternativeName>
        <fullName evidence="11">Ribosomal RNA terminal maturase M5</fullName>
    </alternativeName>
</protein>
<evidence type="ECO:0000256" key="4">
    <source>
        <dbReference type="ARBA" id="ARBA00022722"/>
    </source>
</evidence>
<evidence type="ECO:0000313" key="15">
    <source>
        <dbReference type="Proteomes" id="UP001321741"/>
    </source>
</evidence>
<keyword evidence="6 11" id="KW-0699">rRNA-binding</keyword>
<keyword evidence="2 11" id="KW-0690">Ribosome biogenesis</keyword>
<dbReference type="Pfam" id="PF01751">
    <property type="entry name" value="Toprim"/>
    <property type="match status" value="1"/>
</dbReference>
<organism evidence="14 15">
    <name type="scientific">Lactobacillus xylocopicola</name>
    <dbReference type="NCBI Taxonomy" id="2976676"/>
    <lineage>
        <taxon>Bacteria</taxon>
        <taxon>Bacillati</taxon>
        <taxon>Bacillota</taxon>
        <taxon>Bacilli</taxon>
        <taxon>Lactobacillales</taxon>
        <taxon>Lactobacillaceae</taxon>
        <taxon>Lactobacillus</taxon>
    </lineage>
</organism>
<dbReference type="PANTHER" id="PTHR39156:SF2">
    <property type="entry name" value="DNA PRIMASE (BACTERIAL TYPE) AND SMALL PRIMASE-LIKE PROTEINS"/>
    <property type="match status" value="1"/>
</dbReference>
<evidence type="ECO:0000313" key="14">
    <source>
        <dbReference type="EMBL" id="BDR61007.1"/>
    </source>
</evidence>
<evidence type="ECO:0000256" key="6">
    <source>
        <dbReference type="ARBA" id="ARBA00022730"/>
    </source>
</evidence>
<gene>
    <name evidence="11 14" type="primary">rnmV</name>
    <name evidence="14" type="ORF">KIM322_12680</name>
</gene>
<keyword evidence="9" id="KW-0460">Magnesium</keyword>
<dbReference type="SUPFAM" id="SSF110455">
    <property type="entry name" value="Toprim domain"/>
    <property type="match status" value="1"/>
</dbReference>
<feature type="domain" description="Toprim" evidence="13">
    <location>
        <begin position="9"/>
        <end position="93"/>
    </location>
</feature>
<evidence type="ECO:0000256" key="2">
    <source>
        <dbReference type="ARBA" id="ARBA00022517"/>
    </source>
</evidence>
<dbReference type="SMART" id="SM00493">
    <property type="entry name" value="TOPRIM"/>
    <property type="match status" value="1"/>
</dbReference>
<dbReference type="HAMAP" id="MF_01469">
    <property type="entry name" value="RNase_M5"/>
    <property type="match status" value="1"/>
</dbReference>
<evidence type="ECO:0000256" key="8">
    <source>
        <dbReference type="ARBA" id="ARBA00022801"/>
    </source>
</evidence>
<keyword evidence="3 11" id="KW-0698">rRNA processing</keyword>
<comment type="function">
    <text evidence="11">Required for correct processing of both the 5' and 3' ends of 5S rRNA precursor. Cleaves both sides of a double-stranded region yielding mature 5S rRNA in one step.</text>
</comment>
<dbReference type="Proteomes" id="UP001321741">
    <property type="component" value="Chromosome"/>
</dbReference>
<evidence type="ECO:0000256" key="12">
    <source>
        <dbReference type="NCBIfam" id="TIGR00334"/>
    </source>
</evidence>
<keyword evidence="5" id="KW-0479">Metal-binding</keyword>
<dbReference type="Gene3D" id="3.40.1360.10">
    <property type="match status" value="1"/>
</dbReference>
<evidence type="ECO:0000259" key="13">
    <source>
        <dbReference type="PROSITE" id="PS50880"/>
    </source>
</evidence>
<comment type="similarity">
    <text evidence="11">Belongs to the ribonuclease M5 family.</text>
</comment>
<evidence type="ECO:0000256" key="11">
    <source>
        <dbReference type="HAMAP-Rule" id="MF_01469"/>
    </source>
</evidence>
<evidence type="ECO:0000256" key="9">
    <source>
        <dbReference type="ARBA" id="ARBA00022842"/>
    </source>
</evidence>
<keyword evidence="4 11" id="KW-0540">Nuclease</keyword>
<evidence type="ECO:0000256" key="10">
    <source>
        <dbReference type="ARBA" id="ARBA00022884"/>
    </source>
</evidence>
<comment type="catalytic activity">
    <reaction evidence="11">
        <text>Endonucleolytic cleavage of RNA, removing 21 and 42 nucleotides, respectively, from the 5'- and 3'-termini of a 5S-rRNA precursor.</text>
        <dbReference type="EC" id="3.1.26.8"/>
    </reaction>
</comment>
<dbReference type="PANTHER" id="PTHR39156">
    <property type="entry name" value="RIBONUCLEASE M5"/>
    <property type="match status" value="1"/>
</dbReference>
<dbReference type="InterPro" id="IPR004466">
    <property type="entry name" value="RNase_M5"/>
</dbReference>
<dbReference type="InterPro" id="IPR025156">
    <property type="entry name" value="RNase_M5_C"/>
</dbReference>
<dbReference type="CDD" id="cd01027">
    <property type="entry name" value="TOPRIM_RNase_M5_like"/>
    <property type="match status" value="1"/>
</dbReference>
<name>A0ABN6SPN2_9LACO</name>
<reference evidence="14 15" key="1">
    <citation type="journal article" date="2023" name="Microbiol. Spectr.">
        <title>Symbiosis of Carpenter Bees with Uncharacterized Lactic Acid Bacteria Showing NAD Auxotrophy.</title>
        <authorList>
            <person name="Kawasaki S."/>
            <person name="Ozawa K."/>
            <person name="Mori T."/>
            <person name="Yamamoto A."/>
            <person name="Ito M."/>
            <person name="Ohkuma M."/>
            <person name="Sakamoto M."/>
            <person name="Matsutani M."/>
        </authorList>
    </citation>
    <scope>NUCLEOTIDE SEQUENCE [LARGE SCALE GENOMIC DNA]</scope>
    <source>
        <strain evidence="14 15">Kim32-2</strain>
    </source>
</reference>
<keyword evidence="7 11" id="KW-0255">Endonuclease</keyword>
<dbReference type="NCBIfam" id="TIGR00334">
    <property type="entry name" value="5S_RNA_mat_M5"/>
    <property type="match status" value="1"/>
</dbReference>
<keyword evidence="8 11" id="KW-0378">Hydrolase</keyword>
<keyword evidence="1 11" id="KW-0963">Cytoplasm</keyword>
<evidence type="ECO:0000256" key="1">
    <source>
        <dbReference type="ARBA" id="ARBA00022490"/>
    </source>
</evidence>
<dbReference type="EC" id="3.1.26.8" evidence="11 12"/>
<keyword evidence="10 11" id="KW-0694">RNA-binding</keyword>
<dbReference type="Pfam" id="PF13331">
    <property type="entry name" value="DUF4093"/>
    <property type="match status" value="1"/>
</dbReference>
<proteinExistence type="inferred from homology"/>
<evidence type="ECO:0000256" key="5">
    <source>
        <dbReference type="ARBA" id="ARBA00022723"/>
    </source>
</evidence>
<dbReference type="PROSITE" id="PS50880">
    <property type="entry name" value="TOPRIM"/>
    <property type="match status" value="1"/>
</dbReference>
<dbReference type="InterPro" id="IPR034141">
    <property type="entry name" value="TOPRIM_RNase_M5-like"/>
</dbReference>
<dbReference type="InterPro" id="IPR006171">
    <property type="entry name" value="TOPRIM_dom"/>
</dbReference>
<comment type="subcellular location">
    <subcellularLocation>
        <location evidence="11">Cytoplasm</location>
    </subcellularLocation>
</comment>
<accession>A0ABN6SPN2</accession>
<sequence length="188" mass="20833">MVLTKKQFNAVVVVEGKDDTTRLKQFFPGIETIETNGSDVPEPVLIELAELAKKRPIIILTDPDLNGERIRRLVTAAVPDAKQAFITRKEGEPHKRGNSLGVEHASRAALIKALSELHEAQALPSDLTIGDYQRLGLSSGQGARKLREQVGIKLRIGYGNAKQFYKRLQTFGVTLNDLEQAVQEVKHE</sequence>
<evidence type="ECO:0000256" key="3">
    <source>
        <dbReference type="ARBA" id="ARBA00022552"/>
    </source>
</evidence>